<evidence type="ECO:0000313" key="5">
    <source>
        <dbReference type="EMBL" id="PMD64889.1"/>
    </source>
</evidence>
<dbReference type="EMBL" id="KZ613747">
    <property type="protein sequence ID" value="PMD64889.1"/>
    <property type="molecule type" value="Genomic_DNA"/>
</dbReference>
<keyword evidence="3" id="KW-0539">Nucleus</keyword>
<reference evidence="5 6" key="1">
    <citation type="submission" date="2016-04" db="EMBL/GenBank/DDBJ databases">
        <title>A degradative enzymes factory behind the ericoid mycorrhizal symbiosis.</title>
        <authorList>
            <consortium name="DOE Joint Genome Institute"/>
            <person name="Martino E."/>
            <person name="Morin E."/>
            <person name="Grelet G."/>
            <person name="Kuo A."/>
            <person name="Kohler A."/>
            <person name="Daghino S."/>
            <person name="Barry K."/>
            <person name="Choi C."/>
            <person name="Cichocki N."/>
            <person name="Clum A."/>
            <person name="Copeland A."/>
            <person name="Hainaut M."/>
            <person name="Haridas S."/>
            <person name="Labutti K."/>
            <person name="Lindquist E."/>
            <person name="Lipzen A."/>
            <person name="Khouja H.-R."/>
            <person name="Murat C."/>
            <person name="Ohm R."/>
            <person name="Olson A."/>
            <person name="Spatafora J."/>
            <person name="Veneault-Fourrey C."/>
            <person name="Henrissat B."/>
            <person name="Grigoriev I."/>
            <person name="Martin F."/>
            <person name="Perotto S."/>
        </authorList>
    </citation>
    <scope>NUCLEOTIDE SEQUENCE [LARGE SCALE GENOMIC DNA]</scope>
    <source>
        <strain evidence="5 6">E</strain>
    </source>
</reference>
<evidence type="ECO:0000256" key="3">
    <source>
        <dbReference type="ARBA" id="ARBA00023242"/>
    </source>
</evidence>
<dbReference type="Pfam" id="PF04082">
    <property type="entry name" value="Fungal_trans"/>
    <property type="match status" value="1"/>
</dbReference>
<dbReference type="PANTHER" id="PTHR47424">
    <property type="entry name" value="REGULATORY PROTEIN GAL4"/>
    <property type="match status" value="1"/>
</dbReference>
<dbReference type="GeneID" id="36582091"/>
<keyword evidence="1" id="KW-0805">Transcription regulation</keyword>
<dbReference type="GO" id="GO:0005634">
    <property type="term" value="C:nucleus"/>
    <property type="evidence" value="ECO:0007669"/>
    <property type="project" value="TreeGrafter"/>
</dbReference>
<protein>
    <recommendedName>
        <fullName evidence="4">Xylanolytic transcriptional activator regulatory domain-containing protein</fullName>
    </recommendedName>
</protein>
<dbReference type="InterPro" id="IPR051127">
    <property type="entry name" value="Fungal_SecMet_Regulators"/>
</dbReference>
<dbReference type="Proteomes" id="UP000235371">
    <property type="component" value="Unassembled WGS sequence"/>
</dbReference>
<dbReference type="SMART" id="SM00906">
    <property type="entry name" value="Fungal_trans"/>
    <property type="match status" value="1"/>
</dbReference>
<feature type="non-terminal residue" evidence="5">
    <location>
        <position position="1"/>
    </location>
</feature>
<dbReference type="GO" id="GO:0000981">
    <property type="term" value="F:DNA-binding transcription factor activity, RNA polymerase II-specific"/>
    <property type="evidence" value="ECO:0007669"/>
    <property type="project" value="TreeGrafter"/>
</dbReference>
<dbReference type="GO" id="GO:0008270">
    <property type="term" value="F:zinc ion binding"/>
    <property type="evidence" value="ECO:0007669"/>
    <property type="project" value="InterPro"/>
</dbReference>
<evidence type="ECO:0000259" key="4">
    <source>
        <dbReference type="SMART" id="SM00906"/>
    </source>
</evidence>
<dbReference type="InterPro" id="IPR007219">
    <property type="entry name" value="XnlR_reg_dom"/>
</dbReference>
<dbReference type="GO" id="GO:0006351">
    <property type="term" value="P:DNA-templated transcription"/>
    <property type="evidence" value="ECO:0007669"/>
    <property type="project" value="InterPro"/>
</dbReference>
<feature type="domain" description="Xylanolytic transcriptional activator regulatory" evidence="4">
    <location>
        <begin position="262"/>
        <end position="342"/>
    </location>
</feature>
<dbReference type="GO" id="GO:0000435">
    <property type="term" value="P:positive regulation of transcription from RNA polymerase II promoter by galactose"/>
    <property type="evidence" value="ECO:0007669"/>
    <property type="project" value="TreeGrafter"/>
</dbReference>
<keyword evidence="2" id="KW-0804">Transcription</keyword>
<organism evidence="5 6">
    <name type="scientific">Hyaloscypha bicolor E</name>
    <dbReference type="NCBI Taxonomy" id="1095630"/>
    <lineage>
        <taxon>Eukaryota</taxon>
        <taxon>Fungi</taxon>
        <taxon>Dikarya</taxon>
        <taxon>Ascomycota</taxon>
        <taxon>Pezizomycotina</taxon>
        <taxon>Leotiomycetes</taxon>
        <taxon>Helotiales</taxon>
        <taxon>Hyaloscyphaceae</taxon>
        <taxon>Hyaloscypha</taxon>
        <taxon>Hyaloscypha bicolor</taxon>
    </lineage>
</organism>
<dbReference type="RefSeq" id="XP_024741793.1">
    <property type="nucleotide sequence ID" value="XM_024874011.1"/>
</dbReference>
<sequence>LPETRAYHEVQDTVNKSSKVLKTLFPTKSLDLLATLSREELIGLLGSEPARFGDYLQPMSSEEELKCIELSPQQDFEWDESVASQDLAADVSDDVNGLALTLDNKSSYLGISSITAIIRVIVQIAPDTKTWILNGSAQSADPYQECPRAINEALLPDEMLCINAYFTHVHNSNPLVNEALFRSKYLSGPQSDSPWIALLNMVLTMGSIAVSDARNHAHFVFYRRANPHMTLESLGAGHLEIVQAFAILGGSYLHYLNKPNLASVITGAALRMAVALGLHLEPSQKSEDLSDDARLQFETRRRTWWCLFCFDTWASATLGRPSLGRWDPGSITASLPTALDPEVSSDFGAICLRTSVEFCKIGTGIQDRFARAPLISSREILEYDTQLLRWESQIPSQLRELETKNPSLRAPCGLMRSRYLNLRLVLCRPRLLISCLRQENRTVQQPEERQVIDTCREISEATVQEVAKSWFKNQIWAWNAVWLLFQATMIPLLGLFSDPDHENVPKWRQSIEKSLSLFDEMRDFSLAAQRSCEVVARIYQASEKARAAPAGAQREVQNEWTWLEGQFWPLQQDMDWFSFPEYGDVTFDMGFLAGAHDQSPH</sequence>
<dbReference type="GO" id="GO:0000978">
    <property type="term" value="F:RNA polymerase II cis-regulatory region sequence-specific DNA binding"/>
    <property type="evidence" value="ECO:0007669"/>
    <property type="project" value="TreeGrafter"/>
</dbReference>
<keyword evidence="6" id="KW-1185">Reference proteome</keyword>
<evidence type="ECO:0000256" key="1">
    <source>
        <dbReference type="ARBA" id="ARBA00023015"/>
    </source>
</evidence>
<dbReference type="OrthoDB" id="3362851at2759"/>
<dbReference type="InParanoid" id="A0A2J6TPE6"/>
<dbReference type="AlphaFoldDB" id="A0A2J6TPE6"/>
<gene>
    <name evidence="5" type="ORF">K444DRAFT_520041</name>
</gene>
<name>A0A2J6TPE6_9HELO</name>
<evidence type="ECO:0000313" key="6">
    <source>
        <dbReference type="Proteomes" id="UP000235371"/>
    </source>
</evidence>
<proteinExistence type="predicted"/>
<dbReference type="PANTHER" id="PTHR47424:SF5">
    <property type="entry name" value="ZN(II)2CYS6 TRANSCRIPTION FACTOR (EUROFUNG)"/>
    <property type="match status" value="1"/>
</dbReference>
<evidence type="ECO:0000256" key="2">
    <source>
        <dbReference type="ARBA" id="ARBA00023163"/>
    </source>
</evidence>
<dbReference type="CDD" id="cd12148">
    <property type="entry name" value="fungal_TF_MHR"/>
    <property type="match status" value="1"/>
</dbReference>
<accession>A0A2J6TPE6</accession>